<organism evidence="1 2">
    <name type="scientific">Caenorhabditis nigoni</name>
    <dbReference type="NCBI Taxonomy" id="1611254"/>
    <lineage>
        <taxon>Eukaryota</taxon>
        <taxon>Metazoa</taxon>
        <taxon>Ecdysozoa</taxon>
        <taxon>Nematoda</taxon>
        <taxon>Chromadorea</taxon>
        <taxon>Rhabditida</taxon>
        <taxon>Rhabditina</taxon>
        <taxon>Rhabditomorpha</taxon>
        <taxon>Rhabditoidea</taxon>
        <taxon>Rhabditidae</taxon>
        <taxon>Peloderinae</taxon>
        <taxon>Caenorhabditis</taxon>
    </lineage>
</organism>
<dbReference type="AlphaFoldDB" id="A0A2G5V128"/>
<protein>
    <submittedName>
        <fullName evidence="1">Uncharacterized protein</fullName>
    </submittedName>
</protein>
<proteinExistence type="predicted"/>
<evidence type="ECO:0000313" key="2">
    <source>
        <dbReference type="Proteomes" id="UP000230233"/>
    </source>
</evidence>
<gene>
    <name evidence="1" type="primary">Cnig_chr_II.g5472</name>
    <name evidence="1" type="ORF">B9Z55_005472</name>
</gene>
<dbReference type="EMBL" id="PDUG01000002">
    <property type="protein sequence ID" value="PIC45460.1"/>
    <property type="molecule type" value="Genomic_DNA"/>
</dbReference>
<name>A0A2G5V128_9PELO</name>
<sequence length="124" mass="14433">MLLPAFYLRMKSRVEHDNSKYTHKKQISNYIDEQCYSLANECAQSTVVTRKINHRPNHRYLQRQSTAEEEFDVVDVESSRRGISPTTTTMTIVSPMTLPPPTQNSMIVFADEFELFRDQPVSYV</sequence>
<accession>A0A2G5V128</accession>
<evidence type="ECO:0000313" key="1">
    <source>
        <dbReference type="EMBL" id="PIC45460.1"/>
    </source>
</evidence>
<dbReference type="Proteomes" id="UP000230233">
    <property type="component" value="Chromosome II"/>
</dbReference>
<comment type="caution">
    <text evidence="1">The sequence shown here is derived from an EMBL/GenBank/DDBJ whole genome shotgun (WGS) entry which is preliminary data.</text>
</comment>
<keyword evidence="2" id="KW-1185">Reference proteome</keyword>
<reference evidence="2" key="1">
    <citation type="submission" date="2017-10" db="EMBL/GenBank/DDBJ databases">
        <title>Rapid genome shrinkage in a self-fertile nematode reveals novel sperm competition proteins.</title>
        <authorList>
            <person name="Yin D."/>
            <person name="Schwarz E.M."/>
            <person name="Thomas C.G."/>
            <person name="Felde R.L."/>
            <person name="Korf I.F."/>
            <person name="Cutter A.D."/>
            <person name="Schartner C.M."/>
            <person name="Ralston E.J."/>
            <person name="Meyer B.J."/>
            <person name="Haag E.S."/>
        </authorList>
    </citation>
    <scope>NUCLEOTIDE SEQUENCE [LARGE SCALE GENOMIC DNA]</scope>
    <source>
        <strain evidence="2">JU1422</strain>
    </source>
</reference>